<reference evidence="15" key="1">
    <citation type="journal article" date="2023" name="Insect Mol. Biol.">
        <title>Genome sequencing provides insights into the evolution of gene families encoding plant cell wall-degrading enzymes in longhorned beetles.</title>
        <authorList>
            <person name="Shin N.R."/>
            <person name="Okamura Y."/>
            <person name="Kirsch R."/>
            <person name="Pauchet Y."/>
        </authorList>
    </citation>
    <scope>NUCLEOTIDE SEQUENCE</scope>
    <source>
        <strain evidence="15">RBIC_L_NR</strain>
    </source>
</reference>
<dbReference type="PANTHER" id="PTHR24292">
    <property type="entry name" value="CYTOCHROME P450"/>
    <property type="match status" value="1"/>
</dbReference>
<dbReference type="InterPro" id="IPR036396">
    <property type="entry name" value="Cyt_P450_sf"/>
</dbReference>
<keyword evidence="16" id="KW-1185">Reference proteome</keyword>
<keyword evidence="9 14" id="KW-0560">Oxidoreductase</keyword>
<evidence type="ECO:0000256" key="1">
    <source>
        <dbReference type="ARBA" id="ARBA00001971"/>
    </source>
</evidence>
<evidence type="ECO:0000256" key="7">
    <source>
        <dbReference type="ARBA" id="ARBA00022824"/>
    </source>
</evidence>
<dbReference type="PANTHER" id="PTHR24292:SF100">
    <property type="entry name" value="CYTOCHROME P450 6A16, ISOFORM B-RELATED"/>
    <property type="match status" value="1"/>
</dbReference>
<dbReference type="GO" id="GO:0005506">
    <property type="term" value="F:iron ion binding"/>
    <property type="evidence" value="ECO:0007669"/>
    <property type="project" value="InterPro"/>
</dbReference>
<dbReference type="SUPFAM" id="SSF48264">
    <property type="entry name" value="Cytochrome P450"/>
    <property type="match status" value="1"/>
</dbReference>
<evidence type="ECO:0008006" key="17">
    <source>
        <dbReference type="Google" id="ProtNLM"/>
    </source>
</evidence>
<dbReference type="AlphaFoldDB" id="A0AAV8ZHX3"/>
<comment type="caution">
    <text evidence="15">The sequence shown here is derived from an EMBL/GenBank/DDBJ whole genome shotgun (WGS) entry which is preliminary data.</text>
</comment>
<feature type="binding site" description="axial binding residue" evidence="13">
    <location>
        <position position="84"/>
    </location>
    <ligand>
        <name>heme</name>
        <dbReference type="ChEBI" id="CHEBI:30413"/>
    </ligand>
    <ligandPart>
        <name>Fe</name>
        <dbReference type="ChEBI" id="CHEBI:18248"/>
    </ligandPart>
</feature>
<evidence type="ECO:0000313" key="15">
    <source>
        <dbReference type="EMBL" id="KAJ8964152.1"/>
    </source>
</evidence>
<dbReference type="GO" id="GO:0020037">
    <property type="term" value="F:heme binding"/>
    <property type="evidence" value="ECO:0007669"/>
    <property type="project" value="InterPro"/>
</dbReference>
<evidence type="ECO:0000313" key="16">
    <source>
        <dbReference type="Proteomes" id="UP001162156"/>
    </source>
</evidence>
<organism evidence="15 16">
    <name type="scientific">Rhamnusium bicolor</name>
    <dbReference type="NCBI Taxonomy" id="1586634"/>
    <lineage>
        <taxon>Eukaryota</taxon>
        <taxon>Metazoa</taxon>
        <taxon>Ecdysozoa</taxon>
        <taxon>Arthropoda</taxon>
        <taxon>Hexapoda</taxon>
        <taxon>Insecta</taxon>
        <taxon>Pterygota</taxon>
        <taxon>Neoptera</taxon>
        <taxon>Endopterygota</taxon>
        <taxon>Coleoptera</taxon>
        <taxon>Polyphaga</taxon>
        <taxon>Cucujiformia</taxon>
        <taxon>Chrysomeloidea</taxon>
        <taxon>Cerambycidae</taxon>
        <taxon>Lepturinae</taxon>
        <taxon>Rhagiini</taxon>
        <taxon>Rhamnusium</taxon>
    </lineage>
</organism>
<dbReference type="InterPro" id="IPR050476">
    <property type="entry name" value="Insect_CytP450_Detox"/>
</dbReference>
<evidence type="ECO:0000256" key="14">
    <source>
        <dbReference type="RuleBase" id="RU000461"/>
    </source>
</evidence>
<dbReference type="PROSITE" id="PS00086">
    <property type="entry name" value="CYTOCHROME_P450"/>
    <property type="match status" value="1"/>
</dbReference>
<evidence type="ECO:0000256" key="11">
    <source>
        <dbReference type="ARBA" id="ARBA00023033"/>
    </source>
</evidence>
<comment type="subcellular location">
    <subcellularLocation>
        <location evidence="3">Endoplasmic reticulum membrane</location>
        <topology evidence="3">Peripheral membrane protein</topology>
    </subcellularLocation>
    <subcellularLocation>
        <location evidence="2">Microsome membrane</location>
        <topology evidence="2">Peripheral membrane protein</topology>
    </subcellularLocation>
</comment>
<comment type="cofactor">
    <cofactor evidence="1 13">
        <name>heme</name>
        <dbReference type="ChEBI" id="CHEBI:30413"/>
    </cofactor>
</comment>
<keyword evidence="11 14" id="KW-0503">Monooxygenase</keyword>
<dbReference type="Pfam" id="PF00067">
    <property type="entry name" value="p450"/>
    <property type="match status" value="1"/>
</dbReference>
<name>A0AAV8ZHX3_9CUCU</name>
<keyword evidence="5 13" id="KW-0349">Heme</keyword>
<sequence length="86" mass="10023">MKAQRLYPPVVSLTRNCVKEYNLRDTDITIEEGTQVLIPLYSLQRDPDHYPDPDKFDPERFTPENKLARHPYVHLPFGEGPRNCIG</sequence>
<evidence type="ECO:0000256" key="2">
    <source>
        <dbReference type="ARBA" id="ARBA00004174"/>
    </source>
</evidence>
<evidence type="ECO:0000256" key="9">
    <source>
        <dbReference type="ARBA" id="ARBA00023002"/>
    </source>
</evidence>
<proteinExistence type="inferred from homology"/>
<keyword evidence="6 13" id="KW-0479">Metal-binding</keyword>
<accession>A0AAV8ZHX3</accession>
<dbReference type="GO" id="GO:0004497">
    <property type="term" value="F:monooxygenase activity"/>
    <property type="evidence" value="ECO:0007669"/>
    <property type="project" value="UniProtKB-KW"/>
</dbReference>
<evidence type="ECO:0000256" key="4">
    <source>
        <dbReference type="ARBA" id="ARBA00010617"/>
    </source>
</evidence>
<dbReference type="GO" id="GO:0016705">
    <property type="term" value="F:oxidoreductase activity, acting on paired donors, with incorporation or reduction of molecular oxygen"/>
    <property type="evidence" value="ECO:0007669"/>
    <property type="project" value="InterPro"/>
</dbReference>
<evidence type="ECO:0000256" key="12">
    <source>
        <dbReference type="ARBA" id="ARBA00023136"/>
    </source>
</evidence>
<keyword evidence="10 13" id="KW-0408">Iron</keyword>
<evidence type="ECO:0000256" key="8">
    <source>
        <dbReference type="ARBA" id="ARBA00022848"/>
    </source>
</evidence>
<dbReference type="InterPro" id="IPR002401">
    <property type="entry name" value="Cyt_P450_E_grp-I"/>
</dbReference>
<keyword evidence="12" id="KW-0472">Membrane</keyword>
<evidence type="ECO:0000256" key="10">
    <source>
        <dbReference type="ARBA" id="ARBA00023004"/>
    </source>
</evidence>
<keyword evidence="7" id="KW-0256">Endoplasmic reticulum</keyword>
<dbReference type="Proteomes" id="UP001162156">
    <property type="component" value="Unassembled WGS sequence"/>
</dbReference>
<evidence type="ECO:0000256" key="6">
    <source>
        <dbReference type="ARBA" id="ARBA00022723"/>
    </source>
</evidence>
<dbReference type="PRINTS" id="PR00463">
    <property type="entry name" value="EP450I"/>
</dbReference>
<dbReference type="InterPro" id="IPR017972">
    <property type="entry name" value="Cyt_P450_CS"/>
</dbReference>
<dbReference type="Gene3D" id="1.10.630.10">
    <property type="entry name" value="Cytochrome P450"/>
    <property type="match status" value="1"/>
</dbReference>
<evidence type="ECO:0000256" key="3">
    <source>
        <dbReference type="ARBA" id="ARBA00004406"/>
    </source>
</evidence>
<evidence type="ECO:0000256" key="13">
    <source>
        <dbReference type="PIRSR" id="PIRSR602401-1"/>
    </source>
</evidence>
<dbReference type="GO" id="GO:0005789">
    <property type="term" value="C:endoplasmic reticulum membrane"/>
    <property type="evidence" value="ECO:0007669"/>
    <property type="project" value="UniProtKB-SubCell"/>
</dbReference>
<keyword evidence="8" id="KW-0492">Microsome</keyword>
<dbReference type="EMBL" id="JANEYF010001438">
    <property type="protein sequence ID" value="KAJ8964152.1"/>
    <property type="molecule type" value="Genomic_DNA"/>
</dbReference>
<gene>
    <name evidence="15" type="ORF">NQ314_005093</name>
</gene>
<dbReference type="InterPro" id="IPR001128">
    <property type="entry name" value="Cyt_P450"/>
</dbReference>
<protein>
    <recommendedName>
        <fullName evidence="17">Cytochrome P450</fullName>
    </recommendedName>
</protein>
<comment type="similarity">
    <text evidence="4 14">Belongs to the cytochrome P450 family.</text>
</comment>
<evidence type="ECO:0000256" key="5">
    <source>
        <dbReference type="ARBA" id="ARBA00022617"/>
    </source>
</evidence>